<dbReference type="SUPFAM" id="SSF53448">
    <property type="entry name" value="Nucleotide-diphospho-sugar transferases"/>
    <property type="match status" value="1"/>
</dbReference>
<dbReference type="EMBL" id="JAFKCW010000002">
    <property type="protein sequence ID" value="MBN7801470.1"/>
    <property type="molecule type" value="Genomic_DNA"/>
</dbReference>
<evidence type="ECO:0000256" key="3">
    <source>
        <dbReference type="ARBA" id="ARBA00022679"/>
    </source>
</evidence>
<protein>
    <submittedName>
        <fullName evidence="4">Glycosyltransferase</fullName>
    </submittedName>
</protein>
<gene>
    <name evidence="4" type="ORF">J0A67_11400</name>
</gene>
<dbReference type="RefSeq" id="WP_206569455.1">
    <property type="nucleotide sequence ID" value="NZ_JAFKCW010000002.1"/>
</dbReference>
<keyword evidence="3" id="KW-0808">Transferase</keyword>
<accession>A0ABS3BQW1</accession>
<proteinExistence type="inferred from homology"/>
<keyword evidence="2" id="KW-0328">Glycosyltransferase</keyword>
<dbReference type="Proteomes" id="UP000664698">
    <property type="component" value="Unassembled WGS sequence"/>
</dbReference>
<evidence type="ECO:0000256" key="1">
    <source>
        <dbReference type="ARBA" id="ARBA00006739"/>
    </source>
</evidence>
<keyword evidence="5" id="KW-1185">Reference proteome</keyword>
<evidence type="ECO:0000313" key="4">
    <source>
        <dbReference type="EMBL" id="MBN7801470.1"/>
    </source>
</evidence>
<evidence type="ECO:0000313" key="5">
    <source>
        <dbReference type="Proteomes" id="UP000664698"/>
    </source>
</evidence>
<sequence>MQLIDLIILSNAKTPELRELTCKAIESLLASEDGNQIRFMIQVYESAKTESYHYPYCETIFTNRPFNYNRLMNAGIKKGKAPFVCLCNNDLIFHPGWASKILEAFRKYTDLESASPLCEINHRERGILTNTGIHIGYEVRKHVAGWCLFFKRSMLEKTGLLDERFKFWFADNDYAKTLEKHQILHGLVSDSQVDHLESQTLKTKTQKEQLLLTTDERFLYECKWGKRSYFSYLNFKRKQFFKNLKPQTA</sequence>
<organism evidence="4 5">
    <name type="scientific">Algoriphagus aestuariicola</name>
    <dbReference type="NCBI Taxonomy" id="1852016"/>
    <lineage>
        <taxon>Bacteria</taxon>
        <taxon>Pseudomonadati</taxon>
        <taxon>Bacteroidota</taxon>
        <taxon>Cytophagia</taxon>
        <taxon>Cytophagales</taxon>
        <taxon>Cyclobacteriaceae</taxon>
        <taxon>Algoriphagus</taxon>
    </lineage>
</organism>
<comment type="caution">
    <text evidence="4">The sequence shown here is derived from an EMBL/GenBank/DDBJ whole genome shotgun (WGS) entry which is preliminary data.</text>
</comment>
<evidence type="ECO:0000256" key="2">
    <source>
        <dbReference type="ARBA" id="ARBA00022676"/>
    </source>
</evidence>
<dbReference type="PANTHER" id="PTHR43179">
    <property type="entry name" value="RHAMNOSYLTRANSFERASE WBBL"/>
    <property type="match status" value="1"/>
</dbReference>
<dbReference type="PANTHER" id="PTHR43179:SF12">
    <property type="entry name" value="GALACTOFURANOSYLTRANSFERASE GLFT2"/>
    <property type="match status" value="1"/>
</dbReference>
<reference evidence="4 5" key="1">
    <citation type="submission" date="2021-03" db="EMBL/GenBank/DDBJ databases">
        <title>novel species isolated from a fishpond in China.</title>
        <authorList>
            <person name="Lu H."/>
            <person name="Cai Z."/>
        </authorList>
    </citation>
    <scope>NUCLEOTIDE SEQUENCE [LARGE SCALE GENOMIC DNA]</scope>
    <source>
        <strain evidence="4 5">JCM 31546</strain>
    </source>
</reference>
<dbReference type="Gene3D" id="3.90.550.10">
    <property type="entry name" value="Spore Coat Polysaccharide Biosynthesis Protein SpsA, Chain A"/>
    <property type="match status" value="1"/>
</dbReference>
<comment type="similarity">
    <text evidence="1">Belongs to the glycosyltransferase 2 family.</text>
</comment>
<name>A0ABS3BQW1_9BACT</name>
<dbReference type="InterPro" id="IPR029044">
    <property type="entry name" value="Nucleotide-diphossugar_trans"/>
</dbReference>